<dbReference type="Gene3D" id="1.10.418.40">
    <property type="entry name" value="Autophagy protein 6/Beclin 1"/>
    <property type="match status" value="1"/>
</dbReference>
<feature type="region of interest" description="Disordered" evidence="2">
    <location>
        <begin position="71"/>
        <end position="94"/>
    </location>
</feature>
<dbReference type="GO" id="GO:0006995">
    <property type="term" value="P:cellular response to nitrogen starvation"/>
    <property type="evidence" value="ECO:0007669"/>
    <property type="project" value="TreeGrafter"/>
</dbReference>
<comment type="similarity">
    <text evidence="1">Belongs to the beclin family.</text>
</comment>
<feature type="domain" description="Atg6 BARA" evidence="3">
    <location>
        <begin position="412"/>
        <end position="638"/>
    </location>
</feature>
<evidence type="ECO:0000313" key="5">
    <source>
        <dbReference type="Proteomes" id="UP000515908"/>
    </source>
</evidence>
<dbReference type="InterPro" id="IPR038274">
    <property type="entry name" value="Atg6/Beclin_C_sf"/>
</dbReference>
<dbReference type="OrthoDB" id="263940at2759"/>
<evidence type="ECO:0000256" key="2">
    <source>
        <dbReference type="SAM" id="MobiDB-lite"/>
    </source>
</evidence>
<evidence type="ECO:0000256" key="1">
    <source>
        <dbReference type="ARBA" id="ARBA00005965"/>
    </source>
</evidence>
<dbReference type="GO" id="GO:0030674">
    <property type="term" value="F:protein-macromolecule adaptor activity"/>
    <property type="evidence" value="ECO:0007669"/>
    <property type="project" value="TreeGrafter"/>
</dbReference>
<evidence type="ECO:0000259" key="3">
    <source>
        <dbReference type="Pfam" id="PF04111"/>
    </source>
</evidence>
<dbReference type="VEuPathDB" id="TriTrypDB:ADEAN_000452100"/>
<proteinExistence type="inferred from homology"/>
<accession>A0A7G2CED2</accession>
<dbReference type="GO" id="GO:0000045">
    <property type="term" value="P:autophagosome assembly"/>
    <property type="evidence" value="ECO:0007669"/>
    <property type="project" value="TreeGrafter"/>
</dbReference>
<dbReference type="PANTHER" id="PTHR12768">
    <property type="entry name" value="BECLIN 1"/>
    <property type="match status" value="1"/>
</dbReference>
<gene>
    <name evidence="4" type="ORF">ADEAN_000452100</name>
</gene>
<dbReference type="PANTHER" id="PTHR12768:SF4">
    <property type="entry name" value="BECLIN-1"/>
    <property type="match status" value="1"/>
</dbReference>
<sequence length="655" mass="72431">MTSLLLTCTVCKKKFVQRLLWPDDENTVGEAPCLGETQGVESETEQDIVTLNHSVMRKVKMCTGKTLNWELPSGDTSRETSDPISSSAMTAGKKFRPLQSRRPAAVNNKETSNGTHESDFLSAPILSSLPLSVTEWTYTNAKNDDGTEGESPTHLEDDVRALLQTCSAKTKLKVPLCGSCWKEQLKLKQQAVVESAKQLEALCRTGDFLLPSMSQTTEEGQEQAPLELSYDQWCAGDAGTCKHQTAVLANIAEDCAELQTLDLQLREVVQKRVEAEGRLLDLERGVLRTSLSLSDARKSHEMYRTRLFSERDEALCRDNVITGLGREATSISVEKVMNVLYQIDVEGAVGTIFGFHLGSPYSHPTVREGLADHGSPLHDGASITSPSTLESVLNDSMIRQYYDSREGCAESSRHRITVQELNTACGLVAELIAVLAKTNFYEFESVALHPKGDGTTIDFLSPREEGFSLLSYFRSTGNETPSGSKKDKVVARSANFFLEDKLLVWSTFGDACVGVLQAVNELGNLLGKKLRASQSRLVAELDRVRNVLYPPPLLKGGKETPVMTEEGGSMEEENVYIRSLKEKETLIVDGWVNLQARIPFYIDHETIDGVTVRYGKCTDDNWTLAMKKLLQNVQWCQQATGAVQQLLAVERSLEE</sequence>
<reference evidence="4 5" key="1">
    <citation type="submission" date="2020-08" db="EMBL/GenBank/DDBJ databases">
        <authorList>
            <person name="Newling K."/>
            <person name="Davey J."/>
            <person name="Forrester S."/>
        </authorList>
    </citation>
    <scope>NUCLEOTIDE SEQUENCE [LARGE SCALE GENOMIC DNA]</scope>
    <source>
        <strain evidence="5">Crithidia deanei Carvalho (ATCC PRA-265)</strain>
    </source>
</reference>
<protein>
    <submittedName>
        <fullName evidence="4">Apg6 BARA domain containing protein, putative</fullName>
    </submittedName>
</protein>
<dbReference type="AlphaFoldDB" id="A0A7G2CED2"/>
<dbReference type="GO" id="GO:0034271">
    <property type="term" value="C:phosphatidylinositol 3-kinase complex, class III, type I"/>
    <property type="evidence" value="ECO:0007669"/>
    <property type="project" value="TreeGrafter"/>
</dbReference>
<dbReference type="Proteomes" id="UP000515908">
    <property type="component" value="Chromosome 08"/>
</dbReference>
<dbReference type="GO" id="GO:0043548">
    <property type="term" value="F:phosphatidylinositol 3-kinase binding"/>
    <property type="evidence" value="ECO:0007669"/>
    <property type="project" value="TreeGrafter"/>
</dbReference>
<dbReference type="InterPro" id="IPR007243">
    <property type="entry name" value="Atg6/Beclin"/>
</dbReference>
<dbReference type="GO" id="GO:0045324">
    <property type="term" value="P:late endosome to vacuole transport"/>
    <property type="evidence" value="ECO:0007669"/>
    <property type="project" value="TreeGrafter"/>
</dbReference>
<dbReference type="GO" id="GO:0000423">
    <property type="term" value="P:mitophagy"/>
    <property type="evidence" value="ECO:0007669"/>
    <property type="project" value="TreeGrafter"/>
</dbReference>
<evidence type="ECO:0000313" key="4">
    <source>
        <dbReference type="EMBL" id="CAD2217043.1"/>
    </source>
</evidence>
<dbReference type="EMBL" id="LR877152">
    <property type="protein sequence ID" value="CAD2217043.1"/>
    <property type="molecule type" value="Genomic_DNA"/>
</dbReference>
<dbReference type="InterPro" id="IPR040455">
    <property type="entry name" value="Atg6_BARA"/>
</dbReference>
<dbReference type="GO" id="GO:0000407">
    <property type="term" value="C:phagophore assembly site"/>
    <property type="evidence" value="ECO:0007669"/>
    <property type="project" value="TreeGrafter"/>
</dbReference>
<dbReference type="GO" id="GO:0034272">
    <property type="term" value="C:phosphatidylinositol 3-kinase complex, class III, type II"/>
    <property type="evidence" value="ECO:0007669"/>
    <property type="project" value="TreeGrafter"/>
</dbReference>
<name>A0A7G2CED2_9TRYP</name>
<dbReference type="Pfam" id="PF04111">
    <property type="entry name" value="APG6"/>
    <property type="match status" value="1"/>
</dbReference>
<organism evidence="4 5">
    <name type="scientific">Angomonas deanei</name>
    <dbReference type="NCBI Taxonomy" id="59799"/>
    <lineage>
        <taxon>Eukaryota</taxon>
        <taxon>Discoba</taxon>
        <taxon>Euglenozoa</taxon>
        <taxon>Kinetoplastea</taxon>
        <taxon>Metakinetoplastina</taxon>
        <taxon>Trypanosomatida</taxon>
        <taxon>Trypanosomatidae</taxon>
        <taxon>Strigomonadinae</taxon>
        <taxon>Angomonas</taxon>
    </lineage>
</organism>
<keyword evidence="5" id="KW-1185">Reference proteome</keyword>